<dbReference type="PANTHER" id="PTHR24274">
    <property type="entry name" value="CILIA- AND FLAGELLA-ASSOCIATED PROTEIN 161"/>
    <property type="match status" value="1"/>
</dbReference>
<protein>
    <submittedName>
        <fullName evidence="1">Uncharacterized protein</fullName>
    </submittedName>
</protein>
<sequence>MHCHCQGEFHNESPEYIFDQEQRKEMWKMRPMYSAPVKIANWNEDLFLAEEKERVASYKRDHCQLLIQKTRKIFKNLLKTVQLAPETPYVLYGRTYQIQASDLPNSLTPAGGSKTMYGLYLSGIMNERDLDAGTHFIHGCGLTLSPDKTPCVRNAFLFVGCDGQSDGQSVYYGDDVYIRIIESGTDGHLYVQCENATYDDFGGHLQLRLTQSPDIYCRFKIYYWDPNFREETSGSGFPPNTRVIIKHTASGRNLAGEYTYWIPTFFGAECTVSCHTYRDTHKLETAENYWKIISDMKPDINLYVRAAKGEDIPVDLLN</sequence>
<comment type="caution">
    <text evidence="1">The sequence shown here is derived from an EMBL/GenBank/DDBJ whole genome shotgun (WGS) entry which is preliminary data.</text>
</comment>
<organism evidence="1 2">
    <name type="scientific">Pyrocoelia pectoralis</name>
    <dbReference type="NCBI Taxonomy" id="417401"/>
    <lineage>
        <taxon>Eukaryota</taxon>
        <taxon>Metazoa</taxon>
        <taxon>Ecdysozoa</taxon>
        <taxon>Arthropoda</taxon>
        <taxon>Hexapoda</taxon>
        <taxon>Insecta</taxon>
        <taxon>Pterygota</taxon>
        <taxon>Neoptera</taxon>
        <taxon>Endopterygota</taxon>
        <taxon>Coleoptera</taxon>
        <taxon>Polyphaga</taxon>
        <taxon>Elateriformia</taxon>
        <taxon>Elateroidea</taxon>
        <taxon>Lampyridae</taxon>
        <taxon>Lampyrinae</taxon>
        <taxon>Pyrocoelia</taxon>
    </lineage>
</organism>
<dbReference type="Proteomes" id="UP001329430">
    <property type="component" value="Chromosome 4"/>
</dbReference>
<dbReference type="GO" id="GO:0031514">
    <property type="term" value="C:motile cilium"/>
    <property type="evidence" value="ECO:0007669"/>
    <property type="project" value="TreeGrafter"/>
</dbReference>
<accession>A0AAN7ZIK5</accession>
<dbReference type="Pfam" id="PF24569">
    <property type="entry name" value="CFAP161"/>
    <property type="match status" value="2"/>
</dbReference>
<dbReference type="GO" id="GO:0060271">
    <property type="term" value="P:cilium assembly"/>
    <property type="evidence" value="ECO:0007669"/>
    <property type="project" value="TreeGrafter"/>
</dbReference>
<dbReference type="PANTHER" id="PTHR24274:SF1">
    <property type="entry name" value="CILIA- AND FLAGELLA-ASSOCIATED PROTEIN 161"/>
    <property type="match status" value="1"/>
</dbReference>
<evidence type="ECO:0000313" key="1">
    <source>
        <dbReference type="EMBL" id="KAK5645242.1"/>
    </source>
</evidence>
<dbReference type="InterPro" id="IPR055325">
    <property type="entry name" value="CF161"/>
</dbReference>
<proteinExistence type="predicted"/>
<reference evidence="1 2" key="1">
    <citation type="journal article" date="2024" name="Insects">
        <title>An Improved Chromosome-Level Genome Assembly of the Firefly Pyrocoelia pectoralis.</title>
        <authorList>
            <person name="Fu X."/>
            <person name="Meyer-Rochow V.B."/>
            <person name="Ballantyne L."/>
            <person name="Zhu X."/>
        </authorList>
    </citation>
    <scope>NUCLEOTIDE SEQUENCE [LARGE SCALE GENOMIC DNA]</scope>
    <source>
        <strain evidence="1">XCY_ONT2</strain>
    </source>
</reference>
<dbReference type="AlphaFoldDB" id="A0AAN7ZIK5"/>
<dbReference type="EMBL" id="JAVRBK010000004">
    <property type="protein sequence ID" value="KAK5645242.1"/>
    <property type="molecule type" value="Genomic_DNA"/>
</dbReference>
<keyword evidence="2" id="KW-1185">Reference proteome</keyword>
<gene>
    <name evidence="1" type="ORF">RI129_006542</name>
</gene>
<evidence type="ECO:0000313" key="2">
    <source>
        <dbReference type="Proteomes" id="UP001329430"/>
    </source>
</evidence>
<name>A0AAN7ZIK5_9COLE</name>